<name>A0ACC1PCN5_9PEZI</name>
<organism evidence="1 2">
    <name type="scientific">Xylaria curta</name>
    <dbReference type="NCBI Taxonomy" id="42375"/>
    <lineage>
        <taxon>Eukaryota</taxon>
        <taxon>Fungi</taxon>
        <taxon>Dikarya</taxon>
        <taxon>Ascomycota</taxon>
        <taxon>Pezizomycotina</taxon>
        <taxon>Sordariomycetes</taxon>
        <taxon>Xylariomycetidae</taxon>
        <taxon>Xylariales</taxon>
        <taxon>Xylariaceae</taxon>
        <taxon>Xylaria</taxon>
    </lineage>
</organism>
<keyword evidence="2" id="KW-1185">Reference proteome</keyword>
<comment type="caution">
    <text evidence="1">The sequence shown here is derived from an EMBL/GenBank/DDBJ whole genome shotgun (WGS) entry which is preliminary data.</text>
</comment>
<protein>
    <submittedName>
        <fullName evidence="1">Uncharacterized protein</fullName>
    </submittedName>
</protein>
<evidence type="ECO:0000313" key="1">
    <source>
        <dbReference type="EMBL" id="KAJ2989091.1"/>
    </source>
</evidence>
<gene>
    <name evidence="1" type="ORF">NUW58_g3643</name>
</gene>
<proteinExistence type="predicted"/>
<reference evidence="1" key="1">
    <citation type="submission" date="2022-10" db="EMBL/GenBank/DDBJ databases">
        <title>Genome Sequence of Xylaria curta.</title>
        <authorList>
            <person name="Buettner E."/>
        </authorList>
    </citation>
    <scope>NUCLEOTIDE SEQUENCE</scope>
    <source>
        <strain evidence="1">Babe10</strain>
    </source>
</reference>
<sequence>MAETMLEWLSSSDIEFKTVLDEDWGFYSSTYNVRVPATPEVVILPATIDEVSRSVLFAASFGLKVQARSGGHSYASHSNGGVDGAAVIDLRKFQDIVLDDDGIVRVGGGVRLGKLATTIFEQGGRALAHGHCPAVGVGGHFTHGGFGLMSRAWGLAMDQITKLQVVTADGRVVTASESENQELFMAMRGAADSFGIVVNFYLRTQLAPKSIVYLTIDDEQAMKSVGNAVAAFERLQKFVNNERFVDEGLGIVVFLAHCRFTLHGTYLGDVEDFASVILPGLLLEFPRDGAIKVELRQVDWPMLLRLMAGGADLDVSPRYAEHRMFFAKSATVSQPGLSREAIENYFGNLFQGGRAAVIGYFIGIQLLGGCGSRITANTTDDSFGHRDALWIFQHYGFVDDKVEFPEEGIWFVEDLNDALGPEHGASNNYADPSLKRDEALKLYYGMKLERLIELKARFDPQDVFSHPQSVRKLSVSGADVNEGGDGRMATNGISR</sequence>
<dbReference type="Proteomes" id="UP001143856">
    <property type="component" value="Unassembled WGS sequence"/>
</dbReference>
<accession>A0ACC1PCN5</accession>
<evidence type="ECO:0000313" key="2">
    <source>
        <dbReference type="Proteomes" id="UP001143856"/>
    </source>
</evidence>
<dbReference type="EMBL" id="JAPDGR010000568">
    <property type="protein sequence ID" value="KAJ2989091.1"/>
    <property type="molecule type" value="Genomic_DNA"/>
</dbReference>